<protein>
    <recommendedName>
        <fullName evidence="5">5-formyltetrahydrofolate cyclo-ligase</fullName>
        <ecNumber evidence="5">6.3.3.2</ecNumber>
    </recommendedName>
</protein>
<keyword evidence="7" id="KW-1185">Reference proteome</keyword>
<comment type="catalytic activity">
    <reaction evidence="5">
        <text>(6S)-5-formyl-5,6,7,8-tetrahydrofolate + ATP = (6R)-5,10-methenyltetrahydrofolate + ADP + phosphate</text>
        <dbReference type="Rhea" id="RHEA:10488"/>
        <dbReference type="ChEBI" id="CHEBI:30616"/>
        <dbReference type="ChEBI" id="CHEBI:43474"/>
        <dbReference type="ChEBI" id="CHEBI:57455"/>
        <dbReference type="ChEBI" id="CHEBI:57457"/>
        <dbReference type="ChEBI" id="CHEBI:456216"/>
        <dbReference type="EC" id="6.3.3.2"/>
    </reaction>
</comment>
<feature type="binding site" evidence="4">
    <location>
        <begin position="10"/>
        <end position="14"/>
    </location>
    <ligand>
        <name>ATP</name>
        <dbReference type="ChEBI" id="CHEBI:30616"/>
    </ligand>
</feature>
<evidence type="ECO:0000256" key="2">
    <source>
        <dbReference type="ARBA" id="ARBA00022741"/>
    </source>
</evidence>
<comment type="similarity">
    <text evidence="1 5">Belongs to the 5-formyltetrahydrofolate cyclo-ligase family.</text>
</comment>
<sequence length="199" mass="21826">MDGDGTRERKRGLRRRYKEVRSALGKDGRARRDAAIAGGVTRLPEYLAADTVLTYLSVGDEVDTRAIVRDAWARGKAVALPWCVPGTRRMRWFYVSSLDGLARSPFGVEEPVPDPAREVDPKAGSRALAIVPGLAFDERGYRMGYGGGFYDVFLAEFAGASVGLCREPQMSPVGALALDEHDVPVDVVVTEERVIRSQR</sequence>
<dbReference type="InterPro" id="IPR024185">
    <property type="entry name" value="FTHF_cligase-like_sf"/>
</dbReference>
<dbReference type="PANTHER" id="PTHR23407">
    <property type="entry name" value="ATPASE INHIBITOR/5-FORMYLTETRAHYDROFOLATE CYCLO-LIGASE"/>
    <property type="match status" value="1"/>
</dbReference>
<dbReference type="PIRSF" id="PIRSF006806">
    <property type="entry name" value="FTHF_cligase"/>
    <property type="match status" value="1"/>
</dbReference>
<dbReference type="GO" id="GO:0035999">
    <property type="term" value="P:tetrahydrofolate interconversion"/>
    <property type="evidence" value="ECO:0007669"/>
    <property type="project" value="TreeGrafter"/>
</dbReference>
<proteinExistence type="inferred from homology"/>
<dbReference type="AlphaFoldDB" id="A0A1G6KFL6"/>
<dbReference type="InterPro" id="IPR002698">
    <property type="entry name" value="FTHF_cligase"/>
</dbReference>
<dbReference type="GO" id="GO:0030272">
    <property type="term" value="F:5-formyltetrahydrofolate cyclo-ligase activity"/>
    <property type="evidence" value="ECO:0007669"/>
    <property type="project" value="UniProtKB-EC"/>
</dbReference>
<keyword evidence="6" id="KW-0436">Ligase</keyword>
<reference evidence="7" key="1">
    <citation type="submission" date="2016-10" db="EMBL/GenBank/DDBJ databases">
        <authorList>
            <person name="Varghese N."/>
            <person name="Submissions S."/>
        </authorList>
    </citation>
    <scope>NUCLEOTIDE SEQUENCE [LARGE SCALE GENOMIC DNA]</scope>
    <source>
        <strain evidence="7">DSM 22619</strain>
    </source>
</reference>
<gene>
    <name evidence="6" type="ORF">SAMN04487824_1083</name>
</gene>
<dbReference type="InterPro" id="IPR037171">
    <property type="entry name" value="NagB/RpiA_transferase-like"/>
</dbReference>
<dbReference type="Gene3D" id="3.40.50.10420">
    <property type="entry name" value="NagB/RpiA/CoA transferase-like"/>
    <property type="match status" value="1"/>
</dbReference>
<name>A0A1G6KFL6_9ACTN</name>
<dbReference type="EMBL" id="FMZL01000008">
    <property type="protein sequence ID" value="SDC29800.1"/>
    <property type="molecule type" value="Genomic_DNA"/>
</dbReference>
<feature type="binding site" evidence="4">
    <location>
        <begin position="142"/>
        <end position="150"/>
    </location>
    <ligand>
        <name>ATP</name>
        <dbReference type="ChEBI" id="CHEBI:30616"/>
    </ligand>
</feature>
<keyword evidence="5" id="KW-0460">Magnesium</keyword>
<dbReference type="Proteomes" id="UP000198528">
    <property type="component" value="Unassembled WGS sequence"/>
</dbReference>
<dbReference type="NCBIfam" id="TIGR02727">
    <property type="entry name" value="MTHFS_bact"/>
    <property type="match status" value="1"/>
</dbReference>
<dbReference type="STRING" id="604330.SAMN04489857_1058"/>
<feature type="binding site" evidence="4">
    <location>
        <position position="56"/>
    </location>
    <ligand>
        <name>substrate</name>
    </ligand>
</feature>
<dbReference type="EC" id="6.3.3.2" evidence="5"/>
<comment type="cofactor">
    <cofactor evidence="5">
        <name>Mg(2+)</name>
        <dbReference type="ChEBI" id="CHEBI:18420"/>
    </cofactor>
</comment>
<evidence type="ECO:0000256" key="4">
    <source>
        <dbReference type="PIRSR" id="PIRSR006806-1"/>
    </source>
</evidence>
<evidence type="ECO:0000313" key="6">
    <source>
        <dbReference type="EMBL" id="SDC29800.1"/>
    </source>
</evidence>
<dbReference type="GO" id="GO:0009396">
    <property type="term" value="P:folic acid-containing compound biosynthetic process"/>
    <property type="evidence" value="ECO:0007669"/>
    <property type="project" value="TreeGrafter"/>
</dbReference>
<organism evidence="6 7">
    <name type="scientific">Parafannyhessea umbonata</name>
    <dbReference type="NCBI Taxonomy" id="604330"/>
    <lineage>
        <taxon>Bacteria</taxon>
        <taxon>Bacillati</taxon>
        <taxon>Actinomycetota</taxon>
        <taxon>Coriobacteriia</taxon>
        <taxon>Coriobacteriales</taxon>
        <taxon>Atopobiaceae</taxon>
        <taxon>Parafannyhessea</taxon>
    </lineage>
</organism>
<accession>A0A1G6KFL6</accession>
<dbReference type="GO" id="GO:0005524">
    <property type="term" value="F:ATP binding"/>
    <property type="evidence" value="ECO:0007669"/>
    <property type="project" value="UniProtKB-KW"/>
</dbReference>
<evidence type="ECO:0000256" key="5">
    <source>
        <dbReference type="RuleBase" id="RU361279"/>
    </source>
</evidence>
<dbReference type="PANTHER" id="PTHR23407:SF1">
    <property type="entry name" value="5-FORMYLTETRAHYDROFOLATE CYCLO-LIGASE"/>
    <property type="match status" value="1"/>
</dbReference>
<dbReference type="GO" id="GO:0046872">
    <property type="term" value="F:metal ion binding"/>
    <property type="evidence" value="ECO:0007669"/>
    <property type="project" value="UniProtKB-KW"/>
</dbReference>
<keyword evidence="2 4" id="KW-0547">Nucleotide-binding</keyword>
<keyword evidence="3 4" id="KW-0067">ATP-binding</keyword>
<keyword evidence="5" id="KW-0479">Metal-binding</keyword>
<dbReference type="RefSeq" id="WP_090846128.1">
    <property type="nucleotide sequence ID" value="NZ_FMZL01000008.1"/>
</dbReference>
<evidence type="ECO:0000256" key="3">
    <source>
        <dbReference type="ARBA" id="ARBA00022840"/>
    </source>
</evidence>
<evidence type="ECO:0000256" key="1">
    <source>
        <dbReference type="ARBA" id="ARBA00010638"/>
    </source>
</evidence>
<dbReference type="SUPFAM" id="SSF100950">
    <property type="entry name" value="NagB/RpiA/CoA transferase-like"/>
    <property type="match status" value="1"/>
</dbReference>
<evidence type="ECO:0000313" key="7">
    <source>
        <dbReference type="Proteomes" id="UP000198528"/>
    </source>
</evidence>
<dbReference type="Pfam" id="PF01812">
    <property type="entry name" value="5-FTHF_cyc-lig"/>
    <property type="match status" value="1"/>
</dbReference>
<feature type="binding site" evidence="4">
    <location>
        <position position="61"/>
    </location>
    <ligand>
        <name>substrate</name>
    </ligand>
</feature>